<name>A0A413ZLJ7_BACSE</name>
<dbReference type="GO" id="GO:0003886">
    <property type="term" value="F:DNA (cytosine-5-)-methyltransferase activity"/>
    <property type="evidence" value="ECO:0007669"/>
    <property type="project" value="UniProtKB-EC"/>
</dbReference>
<dbReference type="InterPro" id="IPR001525">
    <property type="entry name" value="C5_MeTfrase"/>
</dbReference>
<evidence type="ECO:0000256" key="5">
    <source>
        <dbReference type="ARBA" id="ARBA00047422"/>
    </source>
</evidence>
<evidence type="ECO:0000256" key="8">
    <source>
        <dbReference type="RuleBase" id="RU000417"/>
    </source>
</evidence>
<dbReference type="EMBL" id="QSHQ01000050">
    <property type="protein sequence ID" value="RHC25583.1"/>
    <property type="molecule type" value="Genomic_DNA"/>
</dbReference>
<dbReference type="PROSITE" id="PS00094">
    <property type="entry name" value="C5_MTASE_1"/>
    <property type="match status" value="1"/>
</dbReference>
<dbReference type="Gene3D" id="3.40.50.150">
    <property type="entry name" value="Vaccinia Virus protein VP39"/>
    <property type="match status" value="1"/>
</dbReference>
<feature type="active site" evidence="6">
    <location>
        <position position="124"/>
    </location>
</feature>
<evidence type="ECO:0000313" key="9">
    <source>
        <dbReference type="EMBL" id="RHC25583.1"/>
    </source>
</evidence>
<dbReference type="GO" id="GO:0003677">
    <property type="term" value="F:DNA binding"/>
    <property type="evidence" value="ECO:0007669"/>
    <property type="project" value="TreeGrafter"/>
</dbReference>
<comment type="similarity">
    <text evidence="6 7">Belongs to the class I-like SAM-binding methyltransferase superfamily. C5-methyltransferase family.</text>
</comment>
<dbReference type="PRINTS" id="PR00105">
    <property type="entry name" value="C5METTRFRASE"/>
</dbReference>
<protein>
    <recommendedName>
        <fullName evidence="8">Cytosine-specific methyltransferase</fullName>
        <ecNumber evidence="8">2.1.1.37</ecNumber>
    </recommendedName>
</protein>
<dbReference type="GO" id="GO:0044027">
    <property type="term" value="P:negative regulation of gene expression via chromosomal CpG island methylation"/>
    <property type="evidence" value="ECO:0007669"/>
    <property type="project" value="TreeGrafter"/>
</dbReference>
<evidence type="ECO:0000256" key="7">
    <source>
        <dbReference type="RuleBase" id="RU000416"/>
    </source>
</evidence>
<dbReference type="SUPFAM" id="SSF53335">
    <property type="entry name" value="S-adenosyl-L-methionine-dependent methyltransferases"/>
    <property type="match status" value="1"/>
</dbReference>
<keyword evidence="3 6" id="KW-0949">S-adenosyl-L-methionine</keyword>
<dbReference type="Pfam" id="PF00145">
    <property type="entry name" value="DNA_methylase"/>
    <property type="match status" value="2"/>
</dbReference>
<dbReference type="AlphaFoldDB" id="A0A413ZLJ7"/>
<dbReference type="GO" id="GO:0009307">
    <property type="term" value="P:DNA restriction-modification system"/>
    <property type="evidence" value="ECO:0007669"/>
    <property type="project" value="UniProtKB-KW"/>
</dbReference>
<dbReference type="NCBIfam" id="TIGR00675">
    <property type="entry name" value="dcm"/>
    <property type="match status" value="1"/>
</dbReference>
<evidence type="ECO:0000256" key="1">
    <source>
        <dbReference type="ARBA" id="ARBA00022603"/>
    </source>
</evidence>
<dbReference type="PANTHER" id="PTHR10629">
    <property type="entry name" value="CYTOSINE-SPECIFIC METHYLTRANSFERASE"/>
    <property type="match status" value="1"/>
</dbReference>
<keyword evidence="4" id="KW-0680">Restriction system</keyword>
<evidence type="ECO:0000256" key="4">
    <source>
        <dbReference type="ARBA" id="ARBA00022747"/>
    </source>
</evidence>
<proteinExistence type="inferred from homology"/>
<dbReference type="InterPro" id="IPR018117">
    <property type="entry name" value="C5_DNA_meth_AS"/>
</dbReference>
<gene>
    <name evidence="9" type="ORF">DW853_15985</name>
</gene>
<organism evidence="9 10">
    <name type="scientific">Bacteroides stercoris</name>
    <dbReference type="NCBI Taxonomy" id="46506"/>
    <lineage>
        <taxon>Bacteria</taxon>
        <taxon>Pseudomonadati</taxon>
        <taxon>Bacteroidota</taxon>
        <taxon>Bacteroidia</taxon>
        <taxon>Bacteroidales</taxon>
        <taxon>Bacteroidaceae</taxon>
        <taxon>Bacteroides</taxon>
    </lineage>
</organism>
<evidence type="ECO:0000256" key="6">
    <source>
        <dbReference type="PROSITE-ProRule" id="PRU01016"/>
    </source>
</evidence>
<dbReference type="PROSITE" id="PS51679">
    <property type="entry name" value="SAM_MT_C5"/>
    <property type="match status" value="1"/>
</dbReference>
<keyword evidence="2 6" id="KW-0808">Transferase</keyword>
<dbReference type="PANTHER" id="PTHR10629:SF52">
    <property type="entry name" value="DNA (CYTOSINE-5)-METHYLTRANSFERASE 1"/>
    <property type="match status" value="1"/>
</dbReference>
<comment type="catalytic activity">
    <reaction evidence="5 8">
        <text>a 2'-deoxycytidine in DNA + S-adenosyl-L-methionine = a 5-methyl-2'-deoxycytidine in DNA + S-adenosyl-L-homocysteine + H(+)</text>
        <dbReference type="Rhea" id="RHEA:13681"/>
        <dbReference type="Rhea" id="RHEA-COMP:11369"/>
        <dbReference type="Rhea" id="RHEA-COMP:11370"/>
        <dbReference type="ChEBI" id="CHEBI:15378"/>
        <dbReference type="ChEBI" id="CHEBI:57856"/>
        <dbReference type="ChEBI" id="CHEBI:59789"/>
        <dbReference type="ChEBI" id="CHEBI:85452"/>
        <dbReference type="ChEBI" id="CHEBI:85454"/>
        <dbReference type="EC" id="2.1.1.37"/>
    </reaction>
</comment>
<dbReference type="Proteomes" id="UP000285305">
    <property type="component" value="Unassembled WGS sequence"/>
</dbReference>
<comment type="caution">
    <text evidence="9">The sequence shown here is derived from an EMBL/GenBank/DDBJ whole genome shotgun (WGS) entry which is preliminary data.</text>
</comment>
<dbReference type="InterPro" id="IPR050390">
    <property type="entry name" value="C5-Methyltransferase"/>
</dbReference>
<reference evidence="9 10" key="1">
    <citation type="submission" date="2018-08" db="EMBL/GenBank/DDBJ databases">
        <title>A genome reference for cultivated species of the human gut microbiota.</title>
        <authorList>
            <person name="Zou Y."/>
            <person name="Xue W."/>
            <person name="Luo G."/>
        </authorList>
    </citation>
    <scope>NUCLEOTIDE SEQUENCE [LARGE SCALE GENOMIC DNA]</scope>
    <source>
        <strain evidence="9 10">AM36-9BH</strain>
    </source>
</reference>
<dbReference type="InterPro" id="IPR029063">
    <property type="entry name" value="SAM-dependent_MTases_sf"/>
</dbReference>
<evidence type="ECO:0000256" key="3">
    <source>
        <dbReference type="ARBA" id="ARBA00022691"/>
    </source>
</evidence>
<dbReference type="GO" id="GO:0032259">
    <property type="term" value="P:methylation"/>
    <property type="evidence" value="ECO:0007669"/>
    <property type="project" value="UniProtKB-KW"/>
</dbReference>
<dbReference type="Gene3D" id="3.90.120.10">
    <property type="entry name" value="DNA Methylase, subunit A, domain 2"/>
    <property type="match status" value="1"/>
</dbReference>
<keyword evidence="1 6" id="KW-0489">Methyltransferase</keyword>
<evidence type="ECO:0000313" key="10">
    <source>
        <dbReference type="Proteomes" id="UP000285305"/>
    </source>
</evidence>
<evidence type="ECO:0000256" key="2">
    <source>
        <dbReference type="ARBA" id="ARBA00022679"/>
    </source>
</evidence>
<sequence length="424" mass="48073">MIKKEYTFIDLFAGAGGLSEGFIKAGFSPIAHIEMKKDACNTLKTRSAFHYLRAKDKLSIYKEYLKNKVEGSDGSALWSQVPLGITDAVICATIGKDSINDIFNKVDKLKGDKSIDIIIGGPPCQAYSVAGRARMGKAVEDDPRNELYKYYVQFLDRYKPKMFVFENVLGIITAKRGEPFADLKKLVDELGYDMEARVQIASQHGVLQKRQRVIIVGWMRSESNKYGYPELTVEEMCYSVMKDLFADLPLRKAGEGKLCETISYTKPLSEMEYLKQSGIRGVLDFTTQHIARPTNDNDREIYKIAVDMWFDGKRRLNYAELPSRLQKHKNKETFLNRFSVVDPDGCCHTVVAHIAMDGHYYIYPTPNPTLENVRSITVREAARLQSFPDDYFFEGSRTSALMQIGNAVPVILAQRIAESIKKML</sequence>
<accession>A0A413ZLJ7</accession>
<dbReference type="EC" id="2.1.1.37" evidence="8"/>
<dbReference type="RefSeq" id="WP_117899825.1">
    <property type="nucleotide sequence ID" value="NZ_CAXTGL010000035.1"/>
</dbReference>